<feature type="domain" description="Cyclin C-terminal" evidence="8">
    <location>
        <begin position="192"/>
        <end position="305"/>
    </location>
</feature>
<dbReference type="PROSITE" id="PS00292">
    <property type="entry name" value="CYCLINS"/>
    <property type="match status" value="1"/>
</dbReference>
<comment type="caution">
    <text evidence="9">The sequence shown here is derived from an EMBL/GenBank/DDBJ whole genome shotgun (WGS) entry which is preliminary data.</text>
</comment>
<dbReference type="FunFam" id="1.10.472.10:FF:000040">
    <property type="entry name" value="D6-type cyclin"/>
    <property type="match status" value="1"/>
</dbReference>
<dbReference type="CDD" id="cd20544">
    <property type="entry name" value="CYCLIN_AtCycD-like_rpt2"/>
    <property type="match status" value="1"/>
</dbReference>
<keyword evidence="2" id="KW-0132">Cell division</keyword>
<evidence type="ECO:0000256" key="4">
    <source>
        <dbReference type="ARBA" id="ARBA00023306"/>
    </source>
</evidence>
<dbReference type="EMBL" id="JAUJYO010000019">
    <property type="protein sequence ID" value="KAK1286992.1"/>
    <property type="molecule type" value="Genomic_DNA"/>
</dbReference>
<dbReference type="InterPro" id="IPR013763">
    <property type="entry name" value="Cyclin-like_dom"/>
</dbReference>
<evidence type="ECO:0000256" key="3">
    <source>
        <dbReference type="ARBA" id="ARBA00023127"/>
    </source>
</evidence>
<dbReference type="PANTHER" id="PTHR10177">
    <property type="entry name" value="CYCLINS"/>
    <property type="match status" value="1"/>
</dbReference>
<protein>
    <submittedName>
        <fullName evidence="9">Cyclin-D4-1</fullName>
    </submittedName>
</protein>
<dbReference type="InterPro" id="IPR036915">
    <property type="entry name" value="Cyclin-like_sf"/>
</dbReference>
<keyword evidence="10" id="KW-1185">Reference proteome</keyword>
<dbReference type="Proteomes" id="UP001180020">
    <property type="component" value="Unassembled WGS sequence"/>
</dbReference>
<dbReference type="Pfam" id="PF02984">
    <property type="entry name" value="Cyclin_C"/>
    <property type="match status" value="1"/>
</dbReference>
<feature type="domain" description="Cyclin-like" evidence="7">
    <location>
        <begin position="95"/>
        <end position="183"/>
    </location>
</feature>
<dbReference type="SUPFAM" id="SSF47954">
    <property type="entry name" value="Cyclin-like"/>
    <property type="match status" value="2"/>
</dbReference>
<accession>A0AAV9CE66</accession>
<dbReference type="Pfam" id="PF00134">
    <property type="entry name" value="Cyclin_N"/>
    <property type="match status" value="1"/>
</dbReference>
<reference evidence="9" key="2">
    <citation type="submission" date="2023-06" db="EMBL/GenBank/DDBJ databases">
        <authorList>
            <person name="Ma L."/>
            <person name="Liu K.-W."/>
            <person name="Li Z."/>
            <person name="Hsiao Y.-Y."/>
            <person name="Qi Y."/>
            <person name="Fu T."/>
            <person name="Tang G."/>
            <person name="Zhang D."/>
            <person name="Sun W.-H."/>
            <person name="Liu D.-K."/>
            <person name="Li Y."/>
            <person name="Chen G.-Z."/>
            <person name="Liu X.-D."/>
            <person name="Liao X.-Y."/>
            <person name="Jiang Y.-T."/>
            <person name="Yu X."/>
            <person name="Hao Y."/>
            <person name="Huang J."/>
            <person name="Zhao X.-W."/>
            <person name="Ke S."/>
            <person name="Chen Y.-Y."/>
            <person name="Wu W.-L."/>
            <person name="Hsu J.-L."/>
            <person name="Lin Y.-F."/>
            <person name="Huang M.-D."/>
            <person name="Li C.-Y."/>
            <person name="Huang L."/>
            <person name="Wang Z.-W."/>
            <person name="Zhao X."/>
            <person name="Zhong W.-Y."/>
            <person name="Peng D.-H."/>
            <person name="Ahmad S."/>
            <person name="Lan S."/>
            <person name="Zhang J.-S."/>
            <person name="Tsai W.-C."/>
            <person name="Van De Peer Y."/>
            <person name="Liu Z.-J."/>
        </authorList>
    </citation>
    <scope>NUCLEOTIDE SEQUENCE</scope>
    <source>
        <strain evidence="9">CP</strain>
        <tissue evidence="9">Leaves</tissue>
    </source>
</reference>
<evidence type="ECO:0000259" key="7">
    <source>
        <dbReference type="SMART" id="SM00385"/>
    </source>
</evidence>
<evidence type="ECO:0000313" key="9">
    <source>
        <dbReference type="EMBL" id="KAK1286992.1"/>
    </source>
</evidence>
<reference evidence="9" key="1">
    <citation type="journal article" date="2023" name="Nat. Commun.">
        <title>Diploid and tetraploid genomes of Acorus and the evolution of monocots.</title>
        <authorList>
            <person name="Ma L."/>
            <person name="Liu K.W."/>
            <person name="Li Z."/>
            <person name="Hsiao Y.Y."/>
            <person name="Qi Y."/>
            <person name="Fu T."/>
            <person name="Tang G.D."/>
            <person name="Zhang D."/>
            <person name="Sun W.H."/>
            <person name="Liu D.K."/>
            <person name="Li Y."/>
            <person name="Chen G.Z."/>
            <person name="Liu X.D."/>
            <person name="Liao X.Y."/>
            <person name="Jiang Y.T."/>
            <person name="Yu X."/>
            <person name="Hao Y."/>
            <person name="Huang J."/>
            <person name="Zhao X.W."/>
            <person name="Ke S."/>
            <person name="Chen Y.Y."/>
            <person name="Wu W.L."/>
            <person name="Hsu J.L."/>
            <person name="Lin Y.F."/>
            <person name="Huang M.D."/>
            <person name="Li C.Y."/>
            <person name="Huang L."/>
            <person name="Wang Z.W."/>
            <person name="Zhao X."/>
            <person name="Zhong W.Y."/>
            <person name="Peng D.H."/>
            <person name="Ahmad S."/>
            <person name="Lan S."/>
            <person name="Zhang J.S."/>
            <person name="Tsai W.C."/>
            <person name="Van de Peer Y."/>
            <person name="Liu Z.J."/>
        </authorList>
    </citation>
    <scope>NUCLEOTIDE SEQUENCE</scope>
    <source>
        <strain evidence="9">CP</strain>
    </source>
</reference>
<dbReference type="CDD" id="cd20543">
    <property type="entry name" value="CYCLIN_AtCycD-like_rpt1"/>
    <property type="match status" value="1"/>
</dbReference>
<evidence type="ECO:0000256" key="1">
    <source>
        <dbReference type="ARBA" id="ARBA00009065"/>
    </source>
</evidence>
<gene>
    <name evidence="9" type="primary">CYCD4-1</name>
    <name evidence="9" type="ORF">QJS10_CPB19g01540</name>
</gene>
<evidence type="ECO:0000256" key="6">
    <source>
        <dbReference type="SAM" id="MobiDB-lite"/>
    </source>
</evidence>
<organism evidence="9 10">
    <name type="scientific">Acorus calamus</name>
    <name type="common">Sweet flag</name>
    <dbReference type="NCBI Taxonomy" id="4465"/>
    <lineage>
        <taxon>Eukaryota</taxon>
        <taxon>Viridiplantae</taxon>
        <taxon>Streptophyta</taxon>
        <taxon>Embryophyta</taxon>
        <taxon>Tracheophyta</taxon>
        <taxon>Spermatophyta</taxon>
        <taxon>Magnoliopsida</taxon>
        <taxon>Liliopsida</taxon>
        <taxon>Acoraceae</taxon>
        <taxon>Acorus</taxon>
    </lineage>
</organism>
<evidence type="ECO:0000313" key="10">
    <source>
        <dbReference type="Proteomes" id="UP001180020"/>
    </source>
</evidence>
<dbReference type="SMART" id="SM01332">
    <property type="entry name" value="Cyclin_C"/>
    <property type="match status" value="1"/>
</dbReference>
<dbReference type="InterPro" id="IPR039361">
    <property type="entry name" value="Cyclin"/>
</dbReference>
<sequence>MSPSYDCASSILLCSEDNSSMMGFDEDVDGALEESLFNGKLCFYGDPMTGLFPKPTEESLGLLLGNECEHRPREDYLERLGSGSLDLSVRREAIDWILKVHAHYSFGPLSAYLSVNYLDRFLSLYEIPQGKAWMTQLLSVACLSLAAKMDETEVPLSLDLQVGECKYVFEARTIQRMELLVLSTLKWRMQSVTPFSFIDYFLHHANGGESPPKLLISRSVELTLSMIRAIEFLEFRPSEVAAAVAISVTGEVQAMDMDMALSNCIHVQKERVVKCCGVMKDMGLIRDNEREVKGGNGMASTSVPQSPIGVLEANTCLSYKSDDTTTVGSQQASSQTSPAKKRKTNSLSNS</sequence>
<name>A0AAV9CE66_ACOCL</name>
<evidence type="ECO:0000256" key="2">
    <source>
        <dbReference type="ARBA" id="ARBA00022618"/>
    </source>
</evidence>
<dbReference type="AlphaFoldDB" id="A0AAV9CE66"/>
<feature type="region of interest" description="Disordered" evidence="6">
    <location>
        <begin position="322"/>
        <end position="350"/>
    </location>
</feature>
<dbReference type="GO" id="GO:0051301">
    <property type="term" value="P:cell division"/>
    <property type="evidence" value="ECO:0007669"/>
    <property type="project" value="UniProtKB-KW"/>
</dbReference>
<dbReference type="Gene3D" id="1.10.472.10">
    <property type="entry name" value="Cyclin-like"/>
    <property type="match status" value="2"/>
</dbReference>
<dbReference type="InterPro" id="IPR006671">
    <property type="entry name" value="Cyclin_N"/>
</dbReference>
<evidence type="ECO:0000259" key="8">
    <source>
        <dbReference type="SMART" id="SM01332"/>
    </source>
</evidence>
<feature type="compositionally biased region" description="Polar residues" evidence="6">
    <location>
        <begin position="324"/>
        <end position="338"/>
    </location>
</feature>
<dbReference type="SMART" id="SM00385">
    <property type="entry name" value="CYCLIN"/>
    <property type="match status" value="1"/>
</dbReference>
<comment type="similarity">
    <text evidence="1">Belongs to the cyclin family. Cyclin D subfamily.</text>
</comment>
<dbReference type="InterPro" id="IPR048258">
    <property type="entry name" value="Cyclins_cyclin-box"/>
</dbReference>
<proteinExistence type="inferred from homology"/>
<dbReference type="InterPro" id="IPR004367">
    <property type="entry name" value="Cyclin_C-dom"/>
</dbReference>
<keyword evidence="3 5" id="KW-0195">Cyclin</keyword>
<dbReference type="FunFam" id="1.10.472.10:FF:000034">
    <property type="entry name" value="D2/4-type cyclin"/>
    <property type="match status" value="1"/>
</dbReference>
<evidence type="ECO:0000256" key="5">
    <source>
        <dbReference type="RuleBase" id="RU000383"/>
    </source>
</evidence>
<keyword evidence="4" id="KW-0131">Cell cycle</keyword>